<dbReference type="RefSeq" id="WP_170087813.1">
    <property type="nucleotide sequence ID" value="NZ_JABAFG010000015.1"/>
</dbReference>
<evidence type="ECO:0000313" key="2">
    <source>
        <dbReference type="Proteomes" id="UP000591071"/>
    </source>
</evidence>
<organism evidence="1 2">
    <name type="scientific">Megasphaera hexanoica</name>
    <dbReference type="NCBI Taxonomy" id="1675036"/>
    <lineage>
        <taxon>Bacteria</taxon>
        <taxon>Bacillati</taxon>
        <taxon>Bacillota</taxon>
        <taxon>Negativicutes</taxon>
        <taxon>Veillonellales</taxon>
        <taxon>Veillonellaceae</taxon>
        <taxon>Megasphaera</taxon>
    </lineage>
</organism>
<dbReference type="AlphaFoldDB" id="A0A848BX71"/>
<evidence type="ECO:0008006" key="3">
    <source>
        <dbReference type="Google" id="ProtNLM"/>
    </source>
</evidence>
<dbReference type="EMBL" id="JABAFG010000015">
    <property type="protein sequence ID" value="NME28844.1"/>
    <property type="molecule type" value="Genomic_DNA"/>
</dbReference>
<sequence>MTDTDICNMALSNLGKGIIANMEEGIEDARACKLFYETTRREVLREFPWGFAHRIERLAVVDADIPGWSHAYGYPAKGLKINNVFSDANSGRYERYDVVNIGSSTKVIVANCSPCYADFTWDVKDPELMDDLFIQGFAHLLASKMAMRLTGNPQLGQNEYQLYRARIMQAQLQDAREQEPHTIFESSYIAARKGWDYV</sequence>
<name>A0A848BX71_9FIRM</name>
<protein>
    <recommendedName>
        <fullName evidence="3">Tail tubular protein A</fullName>
    </recommendedName>
</protein>
<gene>
    <name evidence="1" type="ORF">HF872_09465</name>
</gene>
<dbReference type="Proteomes" id="UP000591071">
    <property type="component" value="Unassembled WGS sequence"/>
</dbReference>
<evidence type="ECO:0000313" key="1">
    <source>
        <dbReference type="EMBL" id="NME28844.1"/>
    </source>
</evidence>
<proteinExistence type="predicted"/>
<accession>A0A848BX71</accession>
<reference evidence="1 2" key="1">
    <citation type="submission" date="2020-04" db="EMBL/GenBank/DDBJ databases">
        <authorList>
            <person name="Hitch T.C.A."/>
            <person name="Wylensek D."/>
            <person name="Clavel T."/>
        </authorList>
    </citation>
    <scope>NUCLEOTIDE SEQUENCE [LARGE SCALE GENOMIC DNA]</scope>
    <source>
        <strain evidence="1 2">Oil-RF-744-FAT-WT-6-1</strain>
    </source>
</reference>
<comment type="caution">
    <text evidence="1">The sequence shown here is derived from an EMBL/GenBank/DDBJ whole genome shotgun (WGS) entry which is preliminary data.</text>
</comment>